<gene>
    <name evidence="11" type="ORF">BAR24066_05558</name>
</gene>
<keyword evidence="2" id="KW-0813">Transport</keyword>
<feature type="transmembrane region" description="Helical" evidence="9">
    <location>
        <begin position="372"/>
        <end position="391"/>
    </location>
</feature>
<evidence type="ECO:0000256" key="6">
    <source>
        <dbReference type="ARBA" id="ARBA00022989"/>
    </source>
</evidence>
<dbReference type="PANTHER" id="PTHR32507:SF8">
    <property type="entry name" value="CNH1P"/>
    <property type="match status" value="1"/>
</dbReference>
<feature type="domain" description="Cation/H+ exchanger transmembrane" evidence="10">
    <location>
        <begin position="14"/>
        <end position="426"/>
    </location>
</feature>
<feature type="transmembrane region" description="Helical" evidence="9">
    <location>
        <begin position="63"/>
        <end position="82"/>
    </location>
</feature>
<evidence type="ECO:0000313" key="11">
    <source>
        <dbReference type="EMBL" id="VWC16344.1"/>
    </source>
</evidence>
<evidence type="ECO:0000256" key="3">
    <source>
        <dbReference type="ARBA" id="ARBA00022449"/>
    </source>
</evidence>
<dbReference type="EMBL" id="CABVPX010000028">
    <property type="protein sequence ID" value="VWC16344.1"/>
    <property type="molecule type" value="Genomic_DNA"/>
</dbReference>
<evidence type="ECO:0000259" key="10">
    <source>
        <dbReference type="Pfam" id="PF00999"/>
    </source>
</evidence>
<reference evidence="11 12" key="1">
    <citation type="submission" date="2019-09" db="EMBL/GenBank/DDBJ databases">
        <authorList>
            <person name="Depoorter E."/>
        </authorList>
    </citation>
    <scope>NUCLEOTIDE SEQUENCE [LARGE SCALE GENOMIC DNA]</scope>
    <source>
        <strain evidence="11">LMG 24066</strain>
    </source>
</reference>
<feature type="transmembrane region" description="Helical" evidence="9">
    <location>
        <begin position="230"/>
        <end position="258"/>
    </location>
</feature>
<organism evidence="11 12">
    <name type="scientific">Burkholderia arboris</name>
    <dbReference type="NCBI Taxonomy" id="488730"/>
    <lineage>
        <taxon>Bacteria</taxon>
        <taxon>Pseudomonadati</taxon>
        <taxon>Pseudomonadota</taxon>
        <taxon>Betaproteobacteria</taxon>
        <taxon>Burkholderiales</taxon>
        <taxon>Burkholderiaceae</taxon>
        <taxon>Burkholderia</taxon>
        <taxon>Burkholderia cepacia complex</taxon>
    </lineage>
</organism>
<dbReference type="Gene3D" id="1.20.1530.20">
    <property type="match status" value="1"/>
</dbReference>
<feature type="transmembrane region" description="Helical" evidence="9">
    <location>
        <begin position="6"/>
        <end position="24"/>
    </location>
</feature>
<feature type="transmembrane region" description="Helical" evidence="9">
    <location>
        <begin position="31"/>
        <end position="51"/>
    </location>
</feature>
<feature type="transmembrane region" description="Helical" evidence="9">
    <location>
        <begin position="94"/>
        <end position="127"/>
    </location>
</feature>
<keyword evidence="8 9" id="KW-0472">Membrane</keyword>
<dbReference type="AlphaFoldDB" id="A0A9Q9UTC2"/>
<evidence type="ECO:0000313" key="12">
    <source>
        <dbReference type="Proteomes" id="UP000494172"/>
    </source>
</evidence>
<dbReference type="RefSeq" id="WP_059234126.1">
    <property type="nucleotide sequence ID" value="NZ_CABVPX010000028.1"/>
</dbReference>
<feature type="transmembrane region" description="Helical" evidence="9">
    <location>
        <begin position="315"/>
        <end position="333"/>
    </location>
</feature>
<protein>
    <submittedName>
        <fullName evidence="11">Na+/H+ antiporter-like protein</fullName>
    </submittedName>
</protein>
<dbReference type="GO" id="GO:0005886">
    <property type="term" value="C:plasma membrane"/>
    <property type="evidence" value="ECO:0007669"/>
    <property type="project" value="UniProtKB-SubCell"/>
</dbReference>
<keyword evidence="6 9" id="KW-1133">Transmembrane helix</keyword>
<dbReference type="InterPro" id="IPR038770">
    <property type="entry name" value="Na+/solute_symporter_sf"/>
</dbReference>
<evidence type="ECO:0000256" key="5">
    <source>
        <dbReference type="ARBA" id="ARBA00022692"/>
    </source>
</evidence>
<feature type="transmembrane region" description="Helical" evidence="9">
    <location>
        <begin position="339"/>
        <end position="360"/>
    </location>
</feature>
<dbReference type="Proteomes" id="UP000494172">
    <property type="component" value="Unassembled WGS sequence"/>
</dbReference>
<dbReference type="GO" id="GO:0015297">
    <property type="term" value="F:antiporter activity"/>
    <property type="evidence" value="ECO:0007669"/>
    <property type="project" value="UniProtKB-KW"/>
</dbReference>
<keyword evidence="7" id="KW-0406">Ion transport</keyword>
<sequence>MTETIGCLIFGALLIFMGLIGSSLKRLPLSAAMVYLGIGFLVGPAGTGFLSLTLPDDVTNLRIAAEIGLLISLFAIGLRLRVPPADPRWMLPLRLGVVAMIFTVASIAALGVLVLHLSLGVAVLLGAMIAPTDPVLAHDVGVRDAGDVEQVRFSLSGEGGINDGTAYPCAVLGLLLCGSGTTSALHWSMVGNIAWGITSGAGAGWLLGFVTARLVAFLRSRHGQALGLEGFFALGLIMLSYGVALAIHGYGFLAVFAAGVAMRRVEHRTSGQKTSKETVGVVNSEDVEATATDPDKAHAFVAESVMGFTIELEHIVEAVLILLIGALVSRYWLDMLTWTVAAVVATLLFVIRPAAIQLALIGSRASHHQRRLISWFGIRGVGSLYYLTLAIEQGPRAQLLPLVPWVLAIIAMSIVLHGISAAPLMRRYARDPGRA</sequence>
<name>A0A9Q9UTC2_9BURK</name>
<dbReference type="GO" id="GO:1902600">
    <property type="term" value="P:proton transmembrane transport"/>
    <property type="evidence" value="ECO:0007669"/>
    <property type="project" value="InterPro"/>
</dbReference>
<comment type="caution">
    <text evidence="11">The sequence shown here is derived from an EMBL/GenBank/DDBJ whole genome shotgun (WGS) entry which is preliminary data.</text>
</comment>
<evidence type="ECO:0000256" key="8">
    <source>
        <dbReference type="ARBA" id="ARBA00023136"/>
    </source>
</evidence>
<evidence type="ECO:0000256" key="9">
    <source>
        <dbReference type="SAM" id="Phobius"/>
    </source>
</evidence>
<evidence type="ECO:0000256" key="2">
    <source>
        <dbReference type="ARBA" id="ARBA00022448"/>
    </source>
</evidence>
<keyword evidence="3" id="KW-0050">Antiport</keyword>
<accession>A0A9Q9UTC2</accession>
<keyword evidence="4" id="KW-1003">Cell membrane</keyword>
<dbReference type="PANTHER" id="PTHR32507">
    <property type="entry name" value="NA(+)/H(+) ANTIPORTER 1"/>
    <property type="match status" value="1"/>
</dbReference>
<evidence type="ECO:0000256" key="7">
    <source>
        <dbReference type="ARBA" id="ARBA00023065"/>
    </source>
</evidence>
<feature type="transmembrane region" description="Helical" evidence="9">
    <location>
        <begin position="403"/>
        <end position="425"/>
    </location>
</feature>
<feature type="transmembrane region" description="Helical" evidence="9">
    <location>
        <begin position="194"/>
        <end position="218"/>
    </location>
</feature>
<proteinExistence type="predicted"/>
<evidence type="ECO:0000256" key="1">
    <source>
        <dbReference type="ARBA" id="ARBA00004651"/>
    </source>
</evidence>
<keyword evidence="5 9" id="KW-0812">Transmembrane</keyword>
<dbReference type="InterPro" id="IPR006153">
    <property type="entry name" value="Cation/H_exchanger_TM"/>
</dbReference>
<feature type="transmembrane region" description="Helical" evidence="9">
    <location>
        <begin position="165"/>
        <end position="187"/>
    </location>
</feature>
<dbReference type="Pfam" id="PF00999">
    <property type="entry name" value="Na_H_Exchanger"/>
    <property type="match status" value="1"/>
</dbReference>
<comment type="subcellular location">
    <subcellularLocation>
        <location evidence="1">Cell membrane</location>
        <topology evidence="1">Multi-pass membrane protein</topology>
    </subcellularLocation>
</comment>
<evidence type="ECO:0000256" key="4">
    <source>
        <dbReference type="ARBA" id="ARBA00022475"/>
    </source>
</evidence>